<evidence type="ECO:0000256" key="1">
    <source>
        <dbReference type="ARBA" id="ARBA00013267"/>
    </source>
</evidence>
<keyword evidence="2" id="KW-0436">Ligase</keyword>
<evidence type="ECO:0000256" key="3">
    <source>
        <dbReference type="ARBA" id="ARBA00022694"/>
    </source>
</evidence>
<evidence type="ECO:0000256" key="4">
    <source>
        <dbReference type="ARBA" id="ARBA00022741"/>
    </source>
</evidence>
<dbReference type="AlphaFoldDB" id="A0A1L9P3J7"/>
<dbReference type="VEuPathDB" id="FungiDB:ASPVEDRAFT_181435"/>
<dbReference type="InterPro" id="IPR012795">
    <property type="entry name" value="tRNA_Ile_lys_synt_N"/>
</dbReference>
<sequence>MAASCILRSKSAGAITVPQFTDALSRTWLESGRFRPGTTSAVPRRLGLAVSGGADSMALAYLCRQWERQKQAQARGVNNNDRDEARVTAFVVDHKAREESTQEANTVATWLRKLGITTQILPLDWTGVRLSAFETQARGLRFQALGKACRNRGIEALLLGHHQDDIVETTIWRLCSGARGAGLAGIAPLARIPECHGLHGVSGSGETVTVDADEFAQSRQQTPTPNQLSSARVSTGGILICRPLLSFPKSNLVATCHENKVPFVSDRTNFDPTLTPRNAIRSLLSSNSLPCALQNPSILSLVDHSRSLIHDSLRLSDRILESQCRLLNLRFASGSITIQFKSPPYSTMKDQQQEISAQRLHELQSLTLRRITELVSPFPDNHFSLSSFEGFTSRVFHSPATTEQVTGEEKTEKKQRPFTLGGVLFHPLNSSNTNPPTTTSTTNDDDGADYGNTSWLLTRQPYMRRRDPILHFHVPNPTSPRSPEQESYIHWTLWDNRFWIPVPTRTLSENNEERSKESRIQLVIRPLRQSDLSAVRRLDTKNSGVAAFFARLDREAPGQSRFTVPVLAISKDGADGAVPPVDVPLALPTIDLMFPRLESTDWTLTWEWKYKMIDLESLKLMGSV</sequence>
<dbReference type="PANTHER" id="PTHR43033:SF1">
    <property type="entry name" value="TRNA(ILE)-LYSIDINE SYNTHASE-RELATED"/>
    <property type="match status" value="1"/>
</dbReference>
<feature type="domain" description="tRNA(Ile)-lysidine/2-thiocytidine synthase N-terminal" evidence="8">
    <location>
        <begin position="47"/>
        <end position="282"/>
    </location>
</feature>
<evidence type="ECO:0000313" key="10">
    <source>
        <dbReference type="Proteomes" id="UP000184073"/>
    </source>
</evidence>
<dbReference type="HAMAP" id="MF_01161">
    <property type="entry name" value="tRNA_Ile_lys_synt"/>
    <property type="match status" value="1"/>
</dbReference>
<protein>
    <recommendedName>
        <fullName evidence="1">tRNA(Ile)-lysidine synthetase</fullName>
        <ecNumber evidence="1">6.3.4.19</ecNumber>
    </recommendedName>
</protein>
<dbReference type="GO" id="GO:0032267">
    <property type="term" value="F:tRNA(Ile)-lysidine synthase activity"/>
    <property type="evidence" value="ECO:0007669"/>
    <property type="project" value="UniProtKB-EC"/>
</dbReference>
<dbReference type="Pfam" id="PF01171">
    <property type="entry name" value="ATP_bind_3"/>
    <property type="match status" value="1"/>
</dbReference>
<dbReference type="OrthoDB" id="434144at2759"/>
<dbReference type="RefSeq" id="XP_040661845.1">
    <property type="nucleotide sequence ID" value="XM_040808877.1"/>
</dbReference>
<dbReference type="InterPro" id="IPR014729">
    <property type="entry name" value="Rossmann-like_a/b/a_fold"/>
</dbReference>
<evidence type="ECO:0000256" key="6">
    <source>
        <dbReference type="ARBA" id="ARBA00048539"/>
    </source>
</evidence>
<dbReference type="GO" id="GO:0005524">
    <property type="term" value="F:ATP binding"/>
    <property type="evidence" value="ECO:0007669"/>
    <property type="project" value="UniProtKB-KW"/>
</dbReference>
<keyword evidence="10" id="KW-1185">Reference proteome</keyword>
<evidence type="ECO:0000259" key="8">
    <source>
        <dbReference type="Pfam" id="PF01171"/>
    </source>
</evidence>
<comment type="catalytic activity">
    <reaction evidence="6">
        <text>cytidine(34) in tRNA(Ile2) + L-lysine + ATP = lysidine(34) in tRNA(Ile2) + AMP + diphosphate + H(+)</text>
        <dbReference type="Rhea" id="RHEA:43744"/>
        <dbReference type="Rhea" id="RHEA-COMP:10625"/>
        <dbReference type="Rhea" id="RHEA-COMP:10670"/>
        <dbReference type="ChEBI" id="CHEBI:15378"/>
        <dbReference type="ChEBI" id="CHEBI:30616"/>
        <dbReference type="ChEBI" id="CHEBI:32551"/>
        <dbReference type="ChEBI" id="CHEBI:33019"/>
        <dbReference type="ChEBI" id="CHEBI:82748"/>
        <dbReference type="ChEBI" id="CHEBI:83665"/>
        <dbReference type="ChEBI" id="CHEBI:456215"/>
        <dbReference type="EC" id="6.3.4.19"/>
    </reaction>
</comment>
<reference evidence="10" key="1">
    <citation type="journal article" date="2017" name="Genome Biol.">
        <title>Comparative genomics reveals high biological diversity and specific adaptations in the industrially and medically important fungal genus Aspergillus.</title>
        <authorList>
            <person name="de Vries R.P."/>
            <person name="Riley R."/>
            <person name="Wiebenga A."/>
            <person name="Aguilar-Osorio G."/>
            <person name="Amillis S."/>
            <person name="Uchima C.A."/>
            <person name="Anderluh G."/>
            <person name="Asadollahi M."/>
            <person name="Askin M."/>
            <person name="Barry K."/>
            <person name="Battaglia E."/>
            <person name="Bayram O."/>
            <person name="Benocci T."/>
            <person name="Braus-Stromeyer S.A."/>
            <person name="Caldana C."/>
            <person name="Canovas D."/>
            <person name="Cerqueira G.C."/>
            <person name="Chen F."/>
            <person name="Chen W."/>
            <person name="Choi C."/>
            <person name="Clum A."/>
            <person name="Dos Santos R.A."/>
            <person name="Damasio A.R."/>
            <person name="Diallinas G."/>
            <person name="Emri T."/>
            <person name="Fekete E."/>
            <person name="Flipphi M."/>
            <person name="Freyberg S."/>
            <person name="Gallo A."/>
            <person name="Gournas C."/>
            <person name="Habgood R."/>
            <person name="Hainaut M."/>
            <person name="Harispe M.L."/>
            <person name="Henrissat B."/>
            <person name="Hilden K.S."/>
            <person name="Hope R."/>
            <person name="Hossain A."/>
            <person name="Karabika E."/>
            <person name="Karaffa L."/>
            <person name="Karanyi Z."/>
            <person name="Krasevec N."/>
            <person name="Kuo A."/>
            <person name="Kusch H."/>
            <person name="LaButti K."/>
            <person name="Lagendijk E.L."/>
            <person name="Lapidus A."/>
            <person name="Levasseur A."/>
            <person name="Lindquist E."/>
            <person name="Lipzen A."/>
            <person name="Logrieco A.F."/>
            <person name="MacCabe A."/>
            <person name="Maekelae M.R."/>
            <person name="Malavazi I."/>
            <person name="Melin P."/>
            <person name="Meyer V."/>
            <person name="Mielnichuk N."/>
            <person name="Miskei M."/>
            <person name="Molnar A.P."/>
            <person name="Mule G."/>
            <person name="Ngan C.Y."/>
            <person name="Orejas M."/>
            <person name="Orosz E."/>
            <person name="Ouedraogo J.P."/>
            <person name="Overkamp K.M."/>
            <person name="Park H.-S."/>
            <person name="Perrone G."/>
            <person name="Piumi F."/>
            <person name="Punt P.J."/>
            <person name="Ram A.F."/>
            <person name="Ramon A."/>
            <person name="Rauscher S."/>
            <person name="Record E."/>
            <person name="Riano-Pachon D.M."/>
            <person name="Robert V."/>
            <person name="Roehrig J."/>
            <person name="Ruller R."/>
            <person name="Salamov A."/>
            <person name="Salih N.S."/>
            <person name="Samson R.A."/>
            <person name="Sandor E."/>
            <person name="Sanguinetti M."/>
            <person name="Schuetze T."/>
            <person name="Sepcic K."/>
            <person name="Shelest E."/>
            <person name="Sherlock G."/>
            <person name="Sophianopoulou V."/>
            <person name="Squina F.M."/>
            <person name="Sun H."/>
            <person name="Susca A."/>
            <person name="Todd R.B."/>
            <person name="Tsang A."/>
            <person name="Unkles S.E."/>
            <person name="van de Wiele N."/>
            <person name="van Rossen-Uffink D."/>
            <person name="Oliveira J.V."/>
            <person name="Vesth T.C."/>
            <person name="Visser J."/>
            <person name="Yu J.-H."/>
            <person name="Zhou M."/>
            <person name="Andersen M.R."/>
            <person name="Archer D.B."/>
            <person name="Baker S.E."/>
            <person name="Benoit I."/>
            <person name="Brakhage A.A."/>
            <person name="Braus G.H."/>
            <person name="Fischer R."/>
            <person name="Frisvad J.C."/>
            <person name="Goldman G.H."/>
            <person name="Houbraken J."/>
            <person name="Oakley B."/>
            <person name="Pocsi I."/>
            <person name="Scazzocchio C."/>
            <person name="Seiboth B."/>
            <person name="vanKuyk P.A."/>
            <person name="Wortman J."/>
            <person name="Dyer P.S."/>
            <person name="Grigoriev I.V."/>
        </authorList>
    </citation>
    <scope>NUCLEOTIDE SEQUENCE [LARGE SCALE GENOMIC DNA]</scope>
    <source>
        <strain evidence="10">CBS 583.65</strain>
    </source>
</reference>
<dbReference type="CDD" id="cd01992">
    <property type="entry name" value="TilS_N"/>
    <property type="match status" value="1"/>
</dbReference>
<dbReference type="Proteomes" id="UP000184073">
    <property type="component" value="Unassembled WGS sequence"/>
</dbReference>
<name>A0A1L9P3J7_ASPVE</name>
<proteinExistence type="inferred from homology"/>
<evidence type="ECO:0000256" key="5">
    <source>
        <dbReference type="ARBA" id="ARBA00022840"/>
    </source>
</evidence>
<evidence type="ECO:0000313" key="9">
    <source>
        <dbReference type="EMBL" id="OJI96082.1"/>
    </source>
</evidence>
<dbReference type="EC" id="6.3.4.19" evidence="1"/>
<accession>A0A1L9P3J7</accession>
<dbReference type="GO" id="GO:0008033">
    <property type="term" value="P:tRNA processing"/>
    <property type="evidence" value="ECO:0007669"/>
    <property type="project" value="UniProtKB-KW"/>
</dbReference>
<dbReference type="InterPro" id="IPR012094">
    <property type="entry name" value="tRNA_Ile_lys_synt"/>
</dbReference>
<dbReference type="EMBL" id="KV878125">
    <property type="protein sequence ID" value="OJI96082.1"/>
    <property type="molecule type" value="Genomic_DNA"/>
</dbReference>
<dbReference type="InterPro" id="IPR011063">
    <property type="entry name" value="TilS/TtcA_N"/>
</dbReference>
<dbReference type="Gene3D" id="3.40.50.620">
    <property type="entry name" value="HUPs"/>
    <property type="match status" value="1"/>
</dbReference>
<dbReference type="PANTHER" id="PTHR43033">
    <property type="entry name" value="TRNA(ILE)-LYSIDINE SYNTHASE-RELATED"/>
    <property type="match status" value="1"/>
</dbReference>
<organism evidence="9 10">
    <name type="scientific">Aspergillus versicolor CBS 583.65</name>
    <dbReference type="NCBI Taxonomy" id="1036611"/>
    <lineage>
        <taxon>Eukaryota</taxon>
        <taxon>Fungi</taxon>
        <taxon>Dikarya</taxon>
        <taxon>Ascomycota</taxon>
        <taxon>Pezizomycotina</taxon>
        <taxon>Eurotiomycetes</taxon>
        <taxon>Eurotiomycetidae</taxon>
        <taxon>Eurotiales</taxon>
        <taxon>Aspergillaceae</taxon>
        <taxon>Aspergillus</taxon>
        <taxon>Aspergillus subgen. Nidulantes</taxon>
    </lineage>
</organism>
<keyword evidence="4" id="KW-0547">Nucleotide-binding</keyword>
<dbReference type="SUPFAM" id="SSF52402">
    <property type="entry name" value="Adenine nucleotide alpha hydrolases-like"/>
    <property type="match status" value="1"/>
</dbReference>
<dbReference type="GeneID" id="63724388"/>
<keyword evidence="5" id="KW-0067">ATP-binding</keyword>
<dbReference type="STRING" id="1036611.A0A1L9P3J7"/>
<feature type="region of interest" description="Disordered" evidence="7">
    <location>
        <begin position="425"/>
        <end position="453"/>
    </location>
</feature>
<dbReference type="NCBIfam" id="TIGR02432">
    <property type="entry name" value="lysidine_TilS_N"/>
    <property type="match status" value="1"/>
</dbReference>
<evidence type="ECO:0000256" key="2">
    <source>
        <dbReference type="ARBA" id="ARBA00022598"/>
    </source>
</evidence>
<evidence type="ECO:0000256" key="7">
    <source>
        <dbReference type="SAM" id="MobiDB-lite"/>
    </source>
</evidence>
<keyword evidence="3" id="KW-0819">tRNA processing</keyword>
<feature type="compositionally biased region" description="Low complexity" evidence="7">
    <location>
        <begin position="429"/>
        <end position="442"/>
    </location>
</feature>
<gene>
    <name evidence="9" type="ORF">ASPVEDRAFT_181435</name>
</gene>